<dbReference type="AlphaFoldDB" id="D1BEV1"/>
<dbReference type="Pfam" id="PF07992">
    <property type="entry name" value="Pyr_redox_2"/>
    <property type="match status" value="1"/>
</dbReference>
<dbReference type="HOGENOM" id="CLU_006909_1_2_11"/>
<keyword evidence="1" id="KW-0560">Oxidoreductase</keyword>
<dbReference type="SUPFAM" id="SSF51905">
    <property type="entry name" value="FAD/NAD(P)-binding domain"/>
    <property type="match status" value="1"/>
</dbReference>
<evidence type="ECO:0000313" key="3">
    <source>
        <dbReference type="EMBL" id="ACZ23387.1"/>
    </source>
</evidence>
<dbReference type="InterPro" id="IPR050982">
    <property type="entry name" value="Auxin_biosynth/cation_transpt"/>
</dbReference>
<reference evidence="3 4" key="1">
    <citation type="journal article" date="2009" name="Stand. Genomic Sci.">
        <title>Complete genome sequence of Sanguibacter keddieii type strain (ST-74).</title>
        <authorList>
            <person name="Ivanova N."/>
            <person name="Sikorski J."/>
            <person name="Sims D."/>
            <person name="Brettin T."/>
            <person name="Detter J.C."/>
            <person name="Han C."/>
            <person name="Lapidus A."/>
            <person name="Copeland A."/>
            <person name="Glavina Del Rio T."/>
            <person name="Nolan M."/>
            <person name="Chen F."/>
            <person name="Lucas S."/>
            <person name="Tice H."/>
            <person name="Cheng J.F."/>
            <person name="Bruce D."/>
            <person name="Goodwin L."/>
            <person name="Pitluck S."/>
            <person name="Pati A."/>
            <person name="Mavromatis K."/>
            <person name="Chen A."/>
            <person name="Palaniappan K."/>
            <person name="D'haeseleer P."/>
            <person name="Chain P."/>
            <person name="Bristow J."/>
            <person name="Eisen J.A."/>
            <person name="Markowitz V."/>
            <person name="Hugenholtz P."/>
            <person name="Goker M."/>
            <person name="Pukall R."/>
            <person name="Klenk H.P."/>
            <person name="Kyrpides N.C."/>
        </authorList>
    </citation>
    <scope>NUCLEOTIDE SEQUENCE [LARGE SCALE GENOMIC DNA]</scope>
    <source>
        <strain evidence="4">ATCC 51767 / DSM 10542 / NCFB 3025 / ST-74</strain>
    </source>
</reference>
<keyword evidence="4" id="KW-1185">Reference proteome</keyword>
<dbReference type="GO" id="GO:0004497">
    <property type="term" value="F:monooxygenase activity"/>
    <property type="evidence" value="ECO:0007669"/>
    <property type="project" value="TreeGrafter"/>
</dbReference>
<dbReference type="PRINTS" id="PR00411">
    <property type="entry name" value="PNDRDTASEI"/>
</dbReference>
<evidence type="ECO:0000259" key="2">
    <source>
        <dbReference type="Pfam" id="PF07992"/>
    </source>
</evidence>
<dbReference type="InterPro" id="IPR023753">
    <property type="entry name" value="FAD/NAD-binding_dom"/>
</dbReference>
<dbReference type="RefSeq" id="WP_012868455.1">
    <property type="nucleotide sequence ID" value="NC_013521.1"/>
</dbReference>
<gene>
    <name evidence="3" type="ordered locus">Sked_34990</name>
</gene>
<evidence type="ECO:0000256" key="1">
    <source>
        <dbReference type="ARBA" id="ARBA00023002"/>
    </source>
</evidence>
<dbReference type="PRINTS" id="PR00368">
    <property type="entry name" value="FADPNR"/>
</dbReference>
<dbReference type="Gene3D" id="3.50.50.60">
    <property type="entry name" value="FAD/NAD(P)-binding domain"/>
    <property type="match status" value="1"/>
</dbReference>
<dbReference type="OrthoDB" id="178899at2"/>
<dbReference type="EMBL" id="CP001819">
    <property type="protein sequence ID" value="ACZ23387.1"/>
    <property type="molecule type" value="Genomic_DNA"/>
</dbReference>
<dbReference type="STRING" id="446469.Sked_34990"/>
<dbReference type="InterPro" id="IPR036188">
    <property type="entry name" value="FAD/NAD-bd_sf"/>
</dbReference>
<protein>
    <submittedName>
        <fullName evidence="3">Predicted flavoprotein involved in K+ transport</fullName>
    </submittedName>
</protein>
<name>D1BEV1_SANKS</name>
<feature type="domain" description="FAD/NAD(P)-binding" evidence="2">
    <location>
        <begin position="2"/>
        <end position="334"/>
    </location>
</feature>
<proteinExistence type="predicted"/>
<accession>D1BEV1</accession>
<sequence>MYDVVVIGAGQAGLSAAYHLRRSGLEPGEHMVVLDSSDGPGGAWRERWDSLTLGAAHGIHDLPGLPIGAPDPTEPASVAVSRYYGTYEETFGLDVVRPVRVRDVRPLEGPDGPVDVDDRGVDRGSPLVVSSDAGSWTTRTVVSATGTWTRPYWPAYPGRETFLGRQLHTHDFVSAEELRGQHVVVVGGGASAVQFLLQLAKVTTTTWATRRPPVFDDRAFDQEWGRDVERRVVERTSAGLTTLSVVGATGLPLTPVYQQGIDDGVLVSRGMFTEITPTGVVFPDGEVRADVILWATGFRPAVDHLAQLRLREPGGGIATDGVHVDRDPRVLLAGYGSGASTIGATRAGRAAALAAVARRAA</sequence>
<dbReference type="PANTHER" id="PTHR43539:SF78">
    <property type="entry name" value="FLAVIN-CONTAINING MONOOXYGENASE"/>
    <property type="match status" value="1"/>
</dbReference>
<dbReference type="KEGG" id="ske:Sked_34990"/>
<dbReference type="GO" id="GO:0050660">
    <property type="term" value="F:flavin adenine dinucleotide binding"/>
    <property type="evidence" value="ECO:0007669"/>
    <property type="project" value="TreeGrafter"/>
</dbReference>
<evidence type="ECO:0000313" key="4">
    <source>
        <dbReference type="Proteomes" id="UP000000322"/>
    </source>
</evidence>
<dbReference type="eggNOG" id="COG2072">
    <property type="taxonomic scope" value="Bacteria"/>
</dbReference>
<organism evidence="3 4">
    <name type="scientific">Sanguibacter keddieii (strain ATCC 51767 / DSM 10542 / NCFB 3025 / ST-74)</name>
    <dbReference type="NCBI Taxonomy" id="446469"/>
    <lineage>
        <taxon>Bacteria</taxon>
        <taxon>Bacillati</taxon>
        <taxon>Actinomycetota</taxon>
        <taxon>Actinomycetes</taxon>
        <taxon>Micrococcales</taxon>
        <taxon>Sanguibacteraceae</taxon>
        <taxon>Sanguibacter</taxon>
    </lineage>
</organism>
<dbReference type="Proteomes" id="UP000000322">
    <property type="component" value="Chromosome"/>
</dbReference>
<dbReference type="PANTHER" id="PTHR43539">
    <property type="entry name" value="FLAVIN-BINDING MONOOXYGENASE-LIKE PROTEIN (AFU_ORTHOLOGUE AFUA_4G09220)"/>
    <property type="match status" value="1"/>
</dbReference>